<proteinExistence type="predicted"/>
<dbReference type="SUPFAM" id="SSF48317">
    <property type="entry name" value="Acid phosphatase/Vanadium-dependent haloperoxidase"/>
    <property type="match status" value="1"/>
</dbReference>
<dbReference type="STRING" id="153721.MYP_4922"/>
<feature type="transmembrane region" description="Helical" evidence="1">
    <location>
        <begin position="132"/>
        <end position="150"/>
    </location>
</feature>
<dbReference type="CDD" id="cd03395">
    <property type="entry name" value="PAP2_like_4"/>
    <property type="match status" value="1"/>
</dbReference>
<keyword evidence="1" id="KW-0472">Membrane</keyword>
<dbReference type="InterPro" id="IPR036938">
    <property type="entry name" value="PAP2/HPO_sf"/>
</dbReference>
<feature type="domain" description="Phosphatidic acid phosphatase type 2/haloperoxidase" evidence="2">
    <location>
        <begin position="60"/>
        <end position="173"/>
    </location>
</feature>
<dbReference type="RefSeq" id="WP_045469641.1">
    <property type="nucleotide sequence ID" value="NZ_BBLT01000015.1"/>
</dbReference>
<protein>
    <submittedName>
        <fullName evidence="3">Undecaprenyl pyrophosphate phosphatase</fullName>
    </submittedName>
</protein>
<feature type="transmembrane region" description="Helical" evidence="1">
    <location>
        <begin position="56"/>
        <end position="78"/>
    </location>
</feature>
<comment type="caution">
    <text evidence="3">The sequence shown here is derived from an EMBL/GenBank/DDBJ whole genome shotgun (WGS) entry which is preliminary data.</text>
</comment>
<organism evidence="3 4">
    <name type="scientific">Sporocytophaga myxococcoides</name>
    <dbReference type="NCBI Taxonomy" id="153721"/>
    <lineage>
        <taxon>Bacteria</taxon>
        <taxon>Pseudomonadati</taxon>
        <taxon>Bacteroidota</taxon>
        <taxon>Cytophagia</taxon>
        <taxon>Cytophagales</taxon>
        <taxon>Cytophagaceae</taxon>
        <taxon>Sporocytophaga</taxon>
    </lineage>
</organism>
<keyword evidence="4" id="KW-1185">Reference proteome</keyword>
<dbReference type="AlphaFoldDB" id="A0A098LL11"/>
<name>A0A098LL11_9BACT</name>
<dbReference type="SMART" id="SM00014">
    <property type="entry name" value="acidPPc"/>
    <property type="match status" value="1"/>
</dbReference>
<dbReference type="InterPro" id="IPR000326">
    <property type="entry name" value="PAP2/HPO"/>
</dbReference>
<dbReference type="Pfam" id="PF01569">
    <property type="entry name" value="PAP2"/>
    <property type="match status" value="1"/>
</dbReference>
<accession>A0A098LL11</accession>
<feature type="transmembrane region" description="Helical" evidence="1">
    <location>
        <begin position="28"/>
        <end position="49"/>
    </location>
</feature>
<evidence type="ECO:0000259" key="2">
    <source>
        <dbReference type="SMART" id="SM00014"/>
    </source>
</evidence>
<feature type="transmembrane region" description="Helical" evidence="1">
    <location>
        <begin position="156"/>
        <end position="176"/>
    </location>
</feature>
<dbReference type="PANTHER" id="PTHR14969:SF13">
    <property type="entry name" value="AT30094P"/>
    <property type="match status" value="1"/>
</dbReference>
<evidence type="ECO:0000313" key="3">
    <source>
        <dbReference type="EMBL" id="GAL87691.1"/>
    </source>
</evidence>
<keyword evidence="1" id="KW-1133">Transmembrane helix</keyword>
<dbReference type="OrthoDB" id="9789113at2"/>
<keyword evidence="1" id="KW-0812">Transmembrane</keyword>
<dbReference type="eggNOG" id="COG0671">
    <property type="taxonomic scope" value="Bacteria"/>
</dbReference>
<feature type="transmembrane region" description="Helical" evidence="1">
    <location>
        <begin position="98"/>
        <end position="125"/>
    </location>
</feature>
<reference evidence="3 4" key="1">
    <citation type="submission" date="2014-09" db="EMBL/GenBank/DDBJ databases">
        <title>Sporocytophaga myxococcoides PG-01 genome sequencing.</title>
        <authorList>
            <person name="Liu L."/>
            <person name="Gao P.J."/>
            <person name="Chen G.J."/>
            <person name="Wang L.S."/>
        </authorList>
    </citation>
    <scope>NUCLEOTIDE SEQUENCE [LARGE SCALE GENOMIC DNA]</scope>
    <source>
        <strain evidence="3 4">PG-01</strain>
    </source>
</reference>
<dbReference type="PANTHER" id="PTHR14969">
    <property type="entry name" value="SPHINGOSINE-1-PHOSPHATE PHOSPHOHYDROLASE"/>
    <property type="match status" value="1"/>
</dbReference>
<evidence type="ECO:0000313" key="4">
    <source>
        <dbReference type="Proteomes" id="UP000030185"/>
    </source>
</evidence>
<dbReference type="Gene3D" id="1.20.144.10">
    <property type="entry name" value="Phosphatidic acid phosphatase type 2/haloperoxidase"/>
    <property type="match status" value="1"/>
</dbReference>
<dbReference type="Proteomes" id="UP000030185">
    <property type="component" value="Unassembled WGS sequence"/>
</dbReference>
<sequence length="190" mass="21329">MLETLDKWDKALMVYLNTLHSPALDGTMIFLSAKAVWIPLYLLIIGIIIKIYRKKSIVVILIIISLIGATDFITSSIIKPLAKRERPCHDKEIQSTLYVPIGCGGTYGFVSSHSANTFALATILLLISRKKIWALLYLWAFSVAYSRIYLGVHYPGDIVCGAFIGIILGLLFFMLYKKLNKESHRSTTTN</sequence>
<dbReference type="EMBL" id="BBLT01000015">
    <property type="protein sequence ID" value="GAL87691.1"/>
    <property type="molecule type" value="Genomic_DNA"/>
</dbReference>
<evidence type="ECO:0000256" key="1">
    <source>
        <dbReference type="SAM" id="Phobius"/>
    </source>
</evidence>
<gene>
    <name evidence="3" type="ORF">MYP_4922</name>
</gene>